<gene>
    <name evidence="1" type="ORF">S01H4_35257</name>
</gene>
<dbReference type="EMBL" id="BART01018723">
    <property type="protein sequence ID" value="GAG77297.1"/>
    <property type="molecule type" value="Genomic_DNA"/>
</dbReference>
<name>X1B7L8_9ZZZZ</name>
<protein>
    <submittedName>
        <fullName evidence="1">Uncharacterized protein</fullName>
    </submittedName>
</protein>
<organism evidence="1">
    <name type="scientific">marine sediment metagenome</name>
    <dbReference type="NCBI Taxonomy" id="412755"/>
    <lineage>
        <taxon>unclassified sequences</taxon>
        <taxon>metagenomes</taxon>
        <taxon>ecological metagenomes</taxon>
    </lineage>
</organism>
<proteinExistence type="predicted"/>
<evidence type="ECO:0000313" key="1">
    <source>
        <dbReference type="EMBL" id="GAG77297.1"/>
    </source>
</evidence>
<reference evidence="1" key="1">
    <citation type="journal article" date="2014" name="Front. Microbiol.">
        <title>High frequency of phylogenetically diverse reductive dehalogenase-homologous genes in deep subseafloor sedimentary metagenomes.</title>
        <authorList>
            <person name="Kawai M."/>
            <person name="Futagami T."/>
            <person name="Toyoda A."/>
            <person name="Takaki Y."/>
            <person name="Nishi S."/>
            <person name="Hori S."/>
            <person name="Arai W."/>
            <person name="Tsubouchi T."/>
            <person name="Morono Y."/>
            <person name="Uchiyama I."/>
            <person name="Ito T."/>
            <person name="Fujiyama A."/>
            <person name="Inagaki F."/>
            <person name="Takami H."/>
        </authorList>
    </citation>
    <scope>NUCLEOTIDE SEQUENCE</scope>
    <source>
        <strain evidence="1">Expedition CK06-06</strain>
    </source>
</reference>
<sequence>MNFTNTPTPEEVSCLLQNAALRDAIEPFFEDDTFGDIDFFEMPTEVENRYLESMLAWEQAPVLPVGRWFSPSIILEPGCNLDEPQLREELWAVIERLYEGRIVLDFTDHLSDRELYNLIRREILPTSVKRVDLPDNYFHWDCSVAGKRPETSARDWYPEAVAESLIWLTYYADNAERSEWEVEYCIDLPPAEIPPFPRAMPSARFEWCAD</sequence>
<comment type="caution">
    <text evidence="1">The sequence shown here is derived from an EMBL/GenBank/DDBJ whole genome shotgun (WGS) entry which is preliminary data.</text>
</comment>
<dbReference type="AlphaFoldDB" id="X1B7L8"/>
<accession>X1B7L8</accession>